<reference evidence="1" key="1">
    <citation type="submission" date="2023-10" db="EMBL/GenBank/DDBJ databases">
        <authorList>
            <person name="Chen Y."/>
            <person name="Shah S."/>
            <person name="Dougan E. K."/>
            <person name="Thang M."/>
            <person name="Chan C."/>
        </authorList>
    </citation>
    <scope>NUCLEOTIDE SEQUENCE [LARGE SCALE GENOMIC DNA]</scope>
</reference>
<comment type="caution">
    <text evidence="1">The sequence shown here is derived from an EMBL/GenBank/DDBJ whole genome shotgun (WGS) entry which is preliminary data.</text>
</comment>
<dbReference type="Proteomes" id="UP001189429">
    <property type="component" value="Unassembled WGS sequence"/>
</dbReference>
<dbReference type="SUPFAM" id="SSF51445">
    <property type="entry name" value="(Trans)glycosidases"/>
    <property type="match status" value="1"/>
</dbReference>
<organism evidence="1 2">
    <name type="scientific">Prorocentrum cordatum</name>
    <dbReference type="NCBI Taxonomy" id="2364126"/>
    <lineage>
        <taxon>Eukaryota</taxon>
        <taxon>Sar</taxon>
        <taxon>Alveolata</taxon>
        <taxon>Dinophyceae</taxon>
        <taxon>Prorocentrales</taxon>
        <taxon>Prorocentraceae</taxon>
        <taxon>Prorocentrum</taxon>
    </lineage>
</organism>
<accession>A0ABN9PKS9</accession>
<dbReference type="InterPro" id="IPR017853">
    <property type="entry name" value="GH"/>
</dbReference>
<protein>
    <recommendedName>
        <fullName evidence="3">Alpha-L-fucosidase</fullName>
    </recommendedName>
</protein>
<name>A0ABN9PKS9_9DINO</name>
<evidence type="ECO:0008006" key="3">
    <source>
        <dbReference type="Google" id="ProtNLM"/>
    </source>
</evidence>
<dbReference type="EMBL" id="CAUYUJ010000679">
    <property type="protein sequence ID" value="CAK0791919.1"/>
    <property type="molecule type" value="Genomic_DNA"/>
</dbReference>
<evidence type="ECO:0000313" key="2">
    <source>
        <dbReference type="Proteomes" id="UP001189429"/>
    </source>
</evidence>
<keyword evidence="2" id="KW-1185">Reference proteome</keyword>
<evidence type="ECO:0000313" key="1">
    <source>
        <dbReference type="EMBL" id="CAK0791919.1"/>
    </source>
</evidence>
<sequence length="154" mass="17749">MAVLDVPWHYDRYNATMQHMCNNWGGFTPNATLFPDMPAFLDEMHAKGLKVVLSNHMQVGISPCEEHYEDLAFALGKSPEFVKSRETIACALDNRTWVEAFFRVVLDSPTLRSVDYWWNDFPGCATNVTGWDGQAGSTMFWADYVFDLYRTFER</sequence>
<proteinExistence type="predicted"/>
<gene>
    <name evidence="1" type="ORF">PCOR1329_LOCUS2688</name>
</gene>
<dbReference type="Gene3D" id="3.20.20.80">
    <property type="entry name" value="Glycosidases"/>
    <property type="match status" value="1"/>
</dbReference>